<evidence type="ECO:0000256" key="1">
    <source>
        <dbReference type="ARBA" id="ARBA00004613"/>
    </source>
</evidence>
<dbReference type="InterPro" id="IPR002509">
    <property type="entry name" value="NODB_dom"/>
</dbReference>
<dbReference type="GO" id="GO:0005975">
    <property type="term" value="P:carbohydrate metabolic process"/>
    <property type="evidence" value="ECO:0007669"/>
    <property type="project" value="InterPro"/>
</dbReference>
<dbReference type="Pfam" id="PF01522">
    <property type="entry name" value="Polysacc_deac_1"/>
    <property type="match status" value="1"/>
</dbReference>
<evidence type="ECO:0000259" key="3">
    <source>
        <dbReference type="PROSITE" id="PS51677"/>
    </source>
</evidence>
<evidence type="ECO:0000256" key="2">
    <source>
        <dbReference type="ARBA" id="ARBA00022729"/>
    </source>
</evidence>
<comment type="subcellular location">
    <subcellularLocation>
        <location evidence="1">Secreted</location>
    </subcellularLocation>
</comment>
<protein>
    <recommendedName>
        <fullName evidence="3">NodB homology domain-containing protein</fullName>
    </recommendedName>
</protein>
<dbReference type="KEGG" id="pef:A7E78_00330"/>
<reference evidence="4 5" key="1">
    <citation type="journal article" date="2017" name="Genome Announc.">
        <title>Complete Genome Sequences of Two Acetylene-Fermenting Pelobacter acetylenicus Strains.</title>
        <authorList>
            <person name="Sutton J.M."/>
            <person name="Baesman S.M."/>
            <person name="Fierst J.L."/>
            <person name="Poret-Peterson A.T."/>
            <person name="Oremland R.S."/>
            <person name="Dunlap D.S."/>
            <person name="Akob D.M."/>
        </authorList>
    </citation>
    <scope>NUCLEOTIDE SEQUENCE [LARGE SCALE GENOMIC DNA]</scope>
    <source>
        <strain evidence="4 5">SFB93</strain>
    </source>
</reference>
<feature type="domain" description="NodB homology" evidence="3">
    <location>
        <begin position="90"/>
        <end position="329"/>
    </location>
</feature>
<gene>
    <name evidence="4" type="ORF">A7E78_00330</name>
</gene>
<keyword evidence="2" id="KW-0732">Signal</keyword>
<dbReference type="STRING" id="1842532.A7E78_00330"/>
<dbReference type="Proteomes" id="UP000182517">
    <property type="component" value="Chromosome"/>
</dbReference>
<dbReference type="PANTHER" id="PTHR34216">
    <property type="match status" value="1"/>
</dbReference>
<organism evidence="4 5">
    <name type="scientific">Syntrophotalea acetylenivorans</name>
    <dbReference type="NCBI Taxonomy" id="1842532"/>
    <lineage>
        <taxon>Bacteria</taxon>
        <taxon>Pseudomonadati</taxon>
        <taxon>Thermodesulfobacteriota</taxon>
        <taxon>Desulfuromonadia</taxon>
        <taxon>Desulfuromonadales</taxon>
        <taxon>Syntrophotaleaceae</taxon>
        <taxon>Syntrophotalea</taxon>
    </lineage>
</organism>
<dbReference type="AlphaFoldDB" id="A0A1L3GKI6"/>
<keyword evidence="5" id="KW-1185">Reference proteome</keyword>
<dbReference type="CDD" id="cd10918">
    <property type="entry name" value="CE4_NodB_like_5s_6s"/>
    <property type="match status" value="1"/>
</dbReference>
<proteinExistence type="predicted"/>
<dbReference type="InterPro" id="IPR011330">
    <property type="entry name" value="Glyco_hydro/deAcase_b/a-brl"/>
</dbReference>
<evidence type="ECO:0000313" key="4">
    <source>
        <dbReference type="EMBL" id="APG26446.1"/>
    </source>
</evidence>
<dbReference type="SUPFAM" id="SSF88713">
    <property type="entry name" value="Glycoside hydrolase/deacetylase"/>
    <property type="match status" value="1"/>
</dbReference>
<dbReference type="Gene3D" id="3.20.20.370">
    <property type="entry name" value="Glycoside hydrolase/deacetylase"/>
    <property type="match status" value="1"/>
</dbReference>
<name>A0A1L3GKI6_9BACT</name>
<dbReference type="InterPro" id="IPR051398">
    <property type="entry name" value="Polysacch_Deacetylase"/>
</dbReference>
<accession>A0A1L3GKI6</accession>
<dbReference type="GO" id="GO:0005576">
    <property type="term" value="C:extracellular region"/>
    <property type="evidence" value="ECO:0007669"/>
    <property type="project" value="UniProtKB-SubCell"/>
</dbReference>
<dbReference type="PROSITE" id="PS51677">
    <property type="entry name" value="NODB"/>
    <property type="match status" value="1"/>
</dbReference>
<dbReference type="EMBL" id="CP015519">
    <property type="protein sequence ID" value="APG26446.1"/>
    <property type="molecule type" value="Genomic_DNA"/>
</dbReference>
<dbReference type="PANTHER" id="PTHR34216:SF3">
    <property type="entry name" value="POLY-BETA-1,6-N-ACETYL-D-GLUCOSAMINE N-DEACETYLASE"/>
    <property type="match status" value="1"/>
</dbReference>
<sequence length="329" mass="37646">MLGKKLILSKILYRSRITSLLGLMSRNKIIVCNYHRLYKEKIFTEFDRGVFAHSVIEFEKHLLWLKKNTKILAESELIDILSGRVSTTKICSLVTFDDGYIDNYTLAYPLLKRLNVPAIFFIPTGLIDSRKLGWWDVIAYLIKKTENTSVDYRGEVVSLESKISAIKKFQGIMKIKPFEKTADLLHELSSLCDVPLPDIKKQSKELMTWEQIKEVSDAGIDIGSHTHSHRVLSTISKYEQKKELSFSKSIIEKKIGKKVNTIAYPVGNYQHFNSDTINVISKTGYDAGFSFNTGINYTRELSGFNLKRIEPSANIELLASTIFFPRLFI</sequence>
<dbReference type="GO" id="GO:0016810">
    <property type="term" value="F:hydrolase activity, acting on carbon-nitrogen (but not peptide) bonds"/>
    <property type="evidence" value="ECO:0007669"/>
    <property type="project" value="InterPro"/>
</dbReference>
<evidence type="ECO:0000313" key="5">
    <source>
        <dbReference type="Proteomes" id="UP000182517"/>
    </source>
</evidence>